<proteinExistence type="inferred from homology"/>
<evidence type="ECO:0000313" key="5">
    <source>
        <dbReference type="Proteomes" id="UP000887574"/>
    </source>
</evidence>
<dbReference type="Proteomes" id="UP000887574">
    <property type="component" value="Unplaced"/>
</dbReference>
<keyword evidence="4" id="KW-0813">Transport</keyword>
<keyword evidence="4" id="KW-0445">Lipid transport</keyword>
<comment type="similarity">
    <text evidence="1 3">Belongs to the OSBP family.</text>
</comment>
<keyword evidence="5" id="KW-1185">Reference proteome</keyword>
<evidence type="ECO:0000256" key="2">
    <source>
        <dbReference type="ARBA" id="ARBA00023121"/>
    </source>
</evidence>
<dbReference type="Pfam" id="PF01237">
    <property type="entry name" value="Oxysterol_BP"/>
    <property type="match status" value="1"/>
</dbReference>
<evidence type="ECO:0000256" key="1">
    <source>
        <dbReference type="ARBA" id="ARBA00008842"/>
    </source>
</evidence>
<dbReference type="GO" id="GO:0097038">
    <property type="term" value="C:perinuclear endoplasmic reticulum"/>
    <property type="evidence" value="ECO:0007669"/>
    <property type="project" value="TreeGrafter"/>
</dbReference>
<dbReference type="SUPFAM" id="SSF144000">
    <property type="entry name" value="Oxysterol-binding protein-like"/>
    <property type="match status" value="1"/>
</dbReference>
<dbReference type="GO" id="GO:0032934">
    <property type="term" value="F:sterol binding"/>
    <property type="evidence" value="ECO:0007669"/>
    <property type="project" value="TreeGrafter"/>
</dbReference>
<dbReference type="WBParaSite" id="jg13208">
    <property type="protein sequence ID" value="jg13208"/>
    <property type="gene ID" value="jg13208"/>
</dbReference>
<dbReference type="PANTHER" id="PTHR10972:SF209">
    <property type="entry name" value="OXYSTEROL-BINDING PROTEIN"/>
    <property type="match status" value="1"/>
</dbReference>
<dbReference type="FunFam" id="2.40.160.120:FF:000001">
    <property type="entry name" value="Oxysterol-binding protein"/>
    <property type="match status" value="1"/>
</dbReference>
<name>A0A915CW04_9BILA</name>
<keyword evidence="2" id="KW-0446">Lipid-binding</keyword>
<dbReference type="GO" id="GO:0120009">
    <property type="term" value="P:intermembrane lipid transfer"/>
    <property type="evidence" value="ECO:0007669"/>
    <property type="project" value="UniProtKB-ARBA"/>
</dbReference>
<sequence>MVALKNNKLTKSSKTVLLHSLEIPNTVLCCFYSGPSPCQNAIKNMSIWSMIKSAIGRLDLTRLTVPINYNEPLSLVQRLAENMQMSHLIEKPSDARIELSVWSISEPSRLPHCPASVLCETYELERADLGFRFVAEQVSHHPPVSAFHCNAASFEFFGTIAPKMSFYGRSITIDPQACFTLRLTSLNETYTWKAVSCVVRNIILGNLFMALAGTLTVKQYVGDSETDMQFRLTYTDTKANDAELLVVGEILSGIARIRSIYGNWMTYIASCSPDQFVFDDFRANFRLHCDKASTLSEFYDFTYFAMMLNERDRVDIGRLPRTDSRLRFGFLEFRDLCP</sequence>
<protein>
    <recommendedName>
        <fullName evidence="4">Oxysterol-binding protein</fullName>
    </recommendedName>
</protein>
<dbReference type="InterPro" id="IPR018494">
    <property type="entry name" value="Oxysterol-bd_CS"/>
</dbReference>
<dbReference type="AlphaFoldDB" id="A0A915CW04"/>
<evidence type="ECO:0000256" key="4">
    <source>
        <dbReference type="RuleBase" id="RU003845"/>
    </source>
</evidence>
<reference evidence="6" key="1">
    <citation type="submission" date="2022-11" db="UniProtKB">
        <authorList>
            <consortium name="WormBaseParasite"/>
        </authorList>
    </citation>
    <scope>IDENTIFICATION</scope>
</reference>
<evidence type="ECO:0000256" key="3">
    <source>
        <dbReference type="RuleBase" id="RU003844"/>
    </source>
</evidence>
<evidence type="ECO:0000313" key="6">
    <source>
        <dbReference type="WBParaSite" id="jg13208"/>
    </source>
</evidence>
<organism evidence="5 6">
    <name type="scientific">Ditylenchus dipsaci</name>
    <dbReference type="NCBI Taxonomy" id="166011"/>
    <lineage>
        <taxon>Eukaryota</taxon>
        <taxon>Metazoa</taxon>
        <taxon>Ecdysozoa</taxon>
        <taxon>Nematoda</taxon>
        <taxon>Chromadorea</taxon>
        <taxon>Rhabditida</taxon>
        <taxon>Tylenchina</taxon>
        <taxon>Tylenchomorpha</taxon>
        <taxon>Sphaerularioidea</taxon>
        <taxon>Anguinidae</taxon>
        <taxon>Anguininae</taxon>
        <taxon>Ditylenchus</taxon>
    </lineage>
</organism>
<dbReference type="GO" id="GO:0005829">
    <property type="term" value="C:cytosol"/>
    <property type="evidence" value="ECO:0007669"/>
    <property type="project" value="TreeGrafter"/>
</dbReference>
<dbReference type="InterPro" id="IPR000648">
    <property type="entry name" value="Oxysterol-bd"/>
</dbReference>
<dbReference type="PANTHER" id="PTHR10972">
    <property type="entry name" value="OXYSTEROL-BINDING PROTEIN-RELATED"/>
    <property type="match status" value="1"/>
</dbReference>
<dbReference type="Gene3D" id="2.40.160.120">
    <property type="match status" value="1"/>
</dbReference>
<dbReference type="InterPro" id="IPR037239">
    <property type="entry name" value="OSBP_sf"/>
</dbReference>
<dbReference type="GO" id="GO:0005886">
    <property type="term" value="C:plasma membrane"/>
    <property type="evidence" value="ECO:0007669"/>
    <property type="project" value="TreeGrafter"/>
</dbReference>
<accession>A0A915CW04</accession>
<dbReference type="PROSITE" id="PS01013">
    <property type="entry name" value="OSBP"/>
    <property type="match status" value="1"/>
</dbReference>